<dbReference type="InterPro" id="IPR012640">
    <property type="entry name" value="Membr_lipoprot_lipid_attach_CS"/>
</dbReference>
<accession>A0ABV0E5G6</accession>
<evidence type="ECO:0000256" key="2">
    <source>
        <dbReference type="ARBA" id="ARBA00022729"/>
    </source>
</evidence>
<dbReference type="PROSITE" id="PS51257">
    <property type="entry name" value="PROKAR_LIPOPROTEIN"/>
    <property type="match status" value="1"/>
</dbReference>
<comment type="caution">
    <text evidence="3">The sequence shown here is derived from an EMBL/GenBank/DDBJ whole genome shotgun (WGS) entry which is preliminary data.</text>
</comment>
<evidence type="ECO:0000313" key="4">
    <source>
        <dbReference type="Proteomes" id="UP001462961"/>
    </source>
</evidence>
<sequence>MKKLLLLALLAATLAGCVVVPAHPYYYRPAVVVY</sequence>
<dbReference type="EMBL" id="JAYLVJ010000038">
    <property type="protein sequence ID" value="MEO1757462.1"/>
    <property type="molecule type" value="Genomic_DNA"/>
</dbReference>
<gene>
    <name evidence="3" type="ORF">VOI32_26440</name>
</gene>
<organism evidence="3 4">
    <name type="scientific">Paraburkholderia caribensis</name>
    <dbReference type="NCBI Taxonomy" id="75105"/>
    <lineage>
        <taxon>Bacteria</taxon>
        <taxon>Pseudomonadati</taxon>
        <taxon>Pseudomonadota</taxon>
        <taxon>Betaproteobacteria</taxon>
        <taxon>Burkholderiales</taxon>
        <taxon>Burkholderiaceae</taxon>
        <taxon>Paraburkholderia</taxon>
    </lineage>
</organism>
<evidence type="ECO:0000256" key="1">
    <source>
        <dbReference type="ARBA" id="ARBA00017922"/>
    </source>
</evidence>
<keyword evidence="2" id="KW-0732">Signal</keyword>
<proteinExistence type="predicted"/>
<dbReference type="Proteomes" id="UP001462961">
    <property type="component" value="Unassembled WGS sequence"/>
</dbReference>
<protein>
    <recommendedName>
        <fullName evidence="1">Type IV secretion system putative lipoprotein virB7</fullName>
    </recommendedName>
</protein>
<keyword evidence="4" id="KW-1185">Reference proteome</keyword>
<dbReference type="RefSeq" id="WP_156516650.1">
    <property type="nucleotide sequence ID" value="NZ_CADFFV010000005.1"/>
</dbReference>
<reference evidence="3 4" key="1">
    <citation type="submission" date="2024-01" db="EMBL/GenBank/DDBJ databases">
        <title>The diversity of rhizobia nodulating Mimosa spp. in eleven states of Brazil covering several biomes is determined by host plant, location, and edaphic factors.</title>
        <authorList>
            <person name="Rouws L."/>
            <person name="Barauna A."/>
            <person name="Beukes C."/>
            <person name="De Faria S.M."/>
            <person name="Gross E."/>
            <person name="Dos Reis Junior F.B."/>
            <person name="Simon M."/>
            <person name="Maluk M."/>
            <person name="Odee D.W."/>
            <person name="Kenicer G."/>
            <person name="Young J.P.W."/>
            <person name="Reis V.M."/>
            <person name="Zilli J."/>
            <person name="James E.K."/>
        </authorList>
    </citation>
    <scope>NUCLEOTIDE SEQUENCE [LARGE SCALE GENOMIC DNA]</scope>
    <source>
        <strain evidence="3 4">JHI1651</strain>
    </source>
</reference>
<evidence type="ECO:0000313" key="3">
    <source>
        <dbReference type="EMBL" id="MEO1757462.1"/>
    </source>
</evidence>
<dbReference type="Pfam" id="PF08139">
    <property type="entry name" value="LPAM_1"/>
    <property type="match status" value="1"/>
</dbReference>
<name>A0ABV0E5G6_9BURK</name>
<keyword evidence="3" id="KW-0449">Lipoprotein</keyword>